<evidence type="ECO:0000313" key="2">
    <source>
        <dbReference type="EMBL" id="PAV15916.1"/>
    </source>
</evidence>
<organism evidence="2 3">
    <name type="scientific">Pyrrhoderma noxium</name>
    <dbReference type="NCBI Taxonomy" id="2282107"/>
    <lineage>
        <taxon>Eukaryota</taxon>
        <taxon>Fungi</taxon>
        <taxon>Dikarya</taxon>
        <taxon>Basidiomycota</taxon>
        <taxon>Agaricomycotina</taxon>
        <taxon>Agaricomycetes</taxon>
        <taxon>Hymenochaetales</taxon>
        <taxon>Hymenochaetaceae</taxon>
        <taxon>Pyrrhoderma</taxon>
    </lineage>
</organism>
<gene>
    <name evidence="2" type="ORF">PNOK_0877400</name>
</gene>
<feature type="region of interest" description="Disordered" evidence="1">
    <location>
        <begin position="115"/>
        <end position="137"/>
    </location>
</feature>
<dbReference type="AlphaFoldDB" id="A0A286U8M4"/>
<dbReference type="InParanoid" id="A0A286U8M4"/>
<dbReference type="EMBL" id="NBII01000009">
    <property type="protein sequence ID" value="PAV15916.1"/>
    <property type="molecule type" value="Genomic_DNA"/>
</dbReference>
<reference evidence="2 3" key="1">
    <citation type="journal article" date="2017" name="Mol. Ecol.">
        <title>Comparative and population genomic landscape of Phellinus noxius: A hypervariable fungus causing root rot in trees.</title>
        <authorList>
            <person name="Chung C.L."/>
            <person name="Lee T.J."/>
            <person name="Akiba M."/>
            <person name="Lee H.H."/>
            <person name="Kuo T.H."/>
            <person name="Liu D."/>
            <person name="Ke H.M."/>
            <person name="Yokoi T."/>
            <person name="Roa M.B."/>
            <person name="Lu M.J."/>
            <person name="Chang Y.Y."/>
            <person name="Ann P.J."/>
            <person name="Tsai J.N."/>
            <person name="Chen C.Y."/>
            <person name="Tzean S.S."/>
            <person name="Ota Y."/>
            <person name="Hattori T."/>
            <person name="Sahashi N."/>
            <person name="Liou R.F."/>
            <person name="Kikuchi T."/>
            <person name="Tsai I.J."/>
        </authorList>
    </citation>
    <scope>NUCLEOTIDE SEQUENCE [LARGE SCALE GENOMIC DNA]</scope>
    <source>
        <strain evidence="2 3">FFPRI411160</strain>
    </source>
</reference>
<accession>A0A286U8M4</accession>
<evidence type="ECO:0000313" key="3">
    <source>
        <dbReference type="Proteomes" id="UP000217199"/>
    </source>
</evidence>
<evidence type="ECO:0000256" key="1">
    <source>
        <dbReference type="SAM" id="MobiDB-lite"/>
    </source>
</evidence>
<comment type="caution">
    <text evidence="2">The sequence shown here is derived from an EMBL/GenBank/DDBJ whole genome shotgun (WGS) entry which is preliminary data.</text>
</comment>
<dbReference type="Proteomes" id="UP000217199">
    <property type="component" value="Unassembled WGS sequence"/>
</dbReference>
<protein>
    <submittedName>
        <fullName evidence="2">Uncharacterized protein</fullName>
    </submittedName>
</protein>
<sequence>MRIPLTAKEKIRDRCELLRFSKAGFNMGSIYRGPGIRTDLSTTQQTLSTRATSTAESTTSTEVSIWSTSIPSIKSVTIDRQLEITAYQISPEGNSNLQQTDKEVAVQIADNEGKRGSLTVKGSPVDTSQGIDNGPLSNGGLGNVAAISSL</sequence>
<proteinExistence type="predicted"/>
<keyword evidence="3" id="KW-1185">Reference proteome</keyword>
<name>A0A286U8M4_9AGAM</name>